<keyword evidence="3" id="KW-1185">Reference proteome</keyword>
<reference evidence="2 3" key="1">
    <citation type="submission" date="2024-07" db="EMBL/GenBank/DDBJ databases">
        <title>Section-level genome sequencing and comparative genomics of Aspergillus sections Usti and Cavernicolus.</title>
        <authorList>
            <consortium name="Lawrence Berkeley National Laboratory"/>
            <person name="Nybo J.L."/>
            <person name="Vesth T.C."/>
            <person name="Theobald S."/>
            <person name="Frisvad J.C."/>
            <person name="Larsen T.O."/>
            <person name="Kjaerboelling I."/>
            <person name="Rothschild-Mancinelli K."/>
            <person name="Lyhne E.K."/>
            <person name="Kogle M.E."/>
            <person name="Barry K."/>
            <person name="Clum A."/>
            <person name="Na H."/>
            <person name="Ledsgaard L."/>
            <person name="Lin J."/>
            <person name="Lipzen A."/>
            <person name="Kuo A."/>
            <person name="Riley R."/>
            <person name="Mondo S."/>
            <person name="Labutti K."/>
            <person name="Haridas S."/>
            <person name="Pangalinan J."/>
            <person name="Salamov A.A."/>
            <person name="Simmons B.A."/>
            <person name="Magnuson J.K."/>
            <person name="Chen J."/>
            <person name="Drula E."/>
            <person name="Henrissat B."/>
            <person name="Wiebenga A."/>
            <person name="Lubbers R.J."/>
            <person name="Gomes A.C."/>
            <person name="Macurrencykelacurrency M.R."/>
            <person name="Stajich J."/>
            <person name="Grigoriev I.V."/>
            <person name="Mortensen U.H."/>
            <person name="De Vries R.P."/>
            <person name="Baker S.E."/>
            <person name="Andersen M.R."/>
        </authorList>
    </citation>
    <scope>NUCLEOTIDE SEQUENCE [LARGE SCALE GENOMIC DNA]</scope>
    <source>
        <strain evidence="2 3">CBS 449.75</strain>
    </source>
</reference>
<dbReference type="InterPro" id="IPR050121">
    <property type="entry name" value="Cytochrome_P450_monoxygenase"/>
</dbReference>
<dbReference type="Gene3D" id="1.10.630.10">
    <property type="entry name" value="Cytochrome P450"/>
    <property type="match status" value="1"/>
</dbReference>
<dbReference type="Pfam" id="PF00067">
    <property type="entry name" value="p450"/>
    <property type="match status" value="1"/>
</dbReference>
<gene>
    <name evidence="2" type="ORF">BJX67DRAFT_387763</name>
</gene>
<evidence type="ECO:0000313" key="2">
    <source>
        <dbReference type="EMBL" id="KAL2867518.1"/>
    </source>
</evidence>
<dbReference type="InterPro" id="IPR002401">
    <property type="entry name" value="Cyt_P450_E_grp-I"/>
</dbReference>
<dbReference type="InterPro" id="IPR001128">
    <property type="entry name" value="Cyt_P450"/>
</dbReference>
<evidence type="ECO:0000313" key="3">
    <source>
        <dbReference type="Proteomes" id="UP001610432"/>
    </source>
</evidence>
<comment type="caution">
    <text evidence="2">The sequence shown here is derived from an EMBL/GenBank/DDBJ whole genome shotgun (WGS) entry which is preliminary data.</text>
</comment>
<evidence type="ECO:0000256" key="1">
    <source>
        <dbReference type="ARBA" id="ARBA00010617"/>
    </source>
</evidence>
<proteinExistence type="inferred from homology"/>
<dbReference type="PANTHER" id="PTHR24305">
    <property type="entry name" value="CYTOCHROME P450"/>
    <property type="match status" value="1"/>
</dbReference>
<dbReference type="GeneID" id="98149352"/>
<dbReference type="SUPFAM" id="SSF48264">
    <property type="entry name" value="Cytochrome P450"/>
    <property type="match status" value="1"/>
</dbReference>
<dbReference type="PRINTS" id="PR00385">
    <property type="entry name" value="P450"/>
</dbReference>
<dbReference type="PRINTS" id="PR00463">
    <property type="entry name" value="EP450I"/>
</dbReference>
<dbReference type="InterPro" id="IPR036396">
    <property type="entry name" value="Cyt_P450_sf"/>
</dbReference>
<name>A0ABR4LSJ4_9EURO</name>
<sequence length="534" mass="61079">MYLKIILSVVVLSIFRFITKFYLARQEVWNLQRANLPMPEFETLTGHFGALKQTISGMPPNATLHSIMLKLSQHFPSGMFYINMWPFSGTWLIVARPSAASQIQSLNLTKPEILRRPLETITGGPSLISMHGETWKRWRALFNPGFNPTYLTGLAPLIADEVAVFCEKLRERARNGGMFLLEPLTLRLTVDTICSVTLDARLHHQAKDHPLATALQRQIEWASFGTTFNPFKRYFTIRPLVLWYNNRLMNRFIDAEIDRAYHAQSDQPSKSVIDLALKQYMKERAETQAGEDSARSLEEFKRRVAPQLRVFLFAGRDTTSSTLLYTFYLLARHPEVLKKVREEHNQVFGTDYRQIHAQIREDAQLLNQLPYTLAVIKETLRLFPPSASMREGRPDVEIIGDDGRRYPTAGCNVWTLTVALHHNGAHWREVESFIPERWLVGPEDPLYPVKGAWRAFEFGPRSCIGQTLALLELRIALVMTLTEFEVVPAYEEWDRLHPRSTVKEVNGHRAYQAEKGGGGAHPADGVPCRVTLRS</sequence>
<dbReference type="EMBL" id="JBFXLQ010000018">
    <property type="protein sequence ID" value="KAL2867518.1"/>
    <property type="molecule type" value="Genomic_DNA"/>
</dbReference>
<dbReference type="CDD" id="cd11051">
    <property type="entry name" value="CYP59-like"/>
    <property type="match status" value="1"/>
</dbReference>
<dbReference type="Proteomes" id="UP001610432">
    <property type="component" value="Unassembled WGS sequence"/>
</dbReference>
<accession>A0ABR4LSJ4</accession>
<dbReference type="PANTHER" id="PTHR24305:SF222">
    <property type="entry name" value="CYTOCHROME P450 MONOOXYGENASE STCS"/>
    <property type="match status" value="1"/>
</dbReference>
<dbReference type="RefSeq" id="XP_070886497.1">
    <property type="nucleotide sequence ID" value="XM_071034280.1"/>
</dbReference>
<organism evidence="2 3">
    <name type="scientific">Aspergillus lucknowensis</name>
    <dbReference type="NCBI Taxonomy" id="176173"/>
    <lineage>
        <taxon>Eukaryota</taxon>
        <taxon>Fungi</taxon>
        <taxon>Dikarya</taxon>
        <taxon>Ascomycota</taxon>
        <taxon>Pezizomycotina</taxon>
        <taxon>Eurotiomycetes</taxon>
        <taxon>Eurotiomycetidae</taxon>
        <taxon>Eurotiales</taxon>
        <taxon>Aspergillaceae</taxon>
        <taxon>Aspergillus</taxon>
        <taxon>Aspergillus subgen. Nidulantes</taxon>
    </lineage>
</organism>
<protein>
    <submittedName>
        <fullName evidence="2">Cytochrome P450</fullName>
    </submittedName>
</protein>
<comment type="similarity">
    <text evidence="1">Belongs to the cytochrome P450 family.</text>
</comment>